<dbReference type="PROSITE" id="PS51384">
    <property type="entry name" value="FAD_FR"/>
    <property type="match status" value="1"/>
</dbReference>
<evidence type="ECO:0000259" key="19">
    <source>
        <dbReference type="PROSITE" id="PS51384"/>
    </source>
</evidence>
<evidence type="ECO:0000313" key="20">
    <source>
        <dbReference type="EMBL" id="VEU23012.1"/>
    </source>
</evidence>
<evidence type="ECO:0000256" key="3">
    <source>
        <dbReference type="ARBA" id="ARBA00012668"/>
    </source>
</evidence>
<keyword evidence="12" id="KW-0406">Ion transport</keyword>
<dbReference type="FunCoup" id="A0A448YQ03">
    <property type="interactions" value="402"/>
</dbReference>
<keyword evidence="7 17" id="KW-0812">Transmembrane</keyword>
<dbReference type="GO" id="GO:0052851">
    <property type="term" value="F:ferric-chelate reductase (NADPH) activity"/>
    <property type="evidence" value="ECO:0007669"/>
    <property type="project" value="UniProtKB-EC"/>
</dbReference>
<feature type="domain" description="FAD-binding FR-type" evidence="19">
    <location>
        <begin position="414"/>
        <end position="529"/>
    </location>
</feature>
<evidence type="ECO:0000256" key="2">
    <source>
        <dbReference type="ARBA" id="ARBA00006278"/>
    </source>
</evidence>
<evidence type="ECO:0000256" key="11">
    <source>
        <dbReference type="ARBA" id="ARBA00023002"/>
    </source>
</evidence>
<dbReference type="PANTHER" id="PTHR32361:SF9">
    <property type="entry name" value="FERRIC REDUCTASE TRANSMEMBRANE COMPONENT 3-RELATED"/>
    <property type="match status" value="1"/>
</dbReference>
<evidence type="ECO:0000256" key="16">
    <source>
        <dbReference type="SAM" id="MobiDB-lite"/>
    </source>
</evidence>
<gene>
    <name evidence="20" type="ORF">BRENAR_LOCUS3743</name>
</gene>
<keyword evidence="11" id="KW-0560">Oxidoreductase</keyword>
<keyword evidence="13 17" id="KW-0472">Membrane</keyword>
<evidence type="ECO:0000256" key="9">
    <source>
        <dbReference type="ARBA" id="ARBA00022982"/>
    </source>
</evidence>
<dbReference type="EMBL" id="CAACVR010000034">
    <property type="protein sequence ID" value="VEU23012.1"/>
    <property type="molecule type" value="Genomic_DNA"/>
</dbReference>
<dbReference type="InterPro" id="IPR017938">
    <property type="entry name" value="Riboflavin_synthase-like_b-brl"/>
</dbReference>
<feature type="chain" id="PRO_5019269450" description="ferric-chelate reductase (NADPH)" evidence="18">
    <location>
        <begin position="17"/>
        <end position="703"/>
    </location>
</feature>
<keyword evidence="18" id="KW-0732">Signal</keyword>
<feature type="compositionally biased region" description="Basic and acidic residues" evidence="16">
    <location>
        <begin position="630"/>
        <end position="641"/>
    </location>
</feature>
<dbReference type="GO" id="GO:0006879">
    <property type="term" value="P:intracellular iron ion homeostasis"/>
    <property type="evidence" value="ECO:0007669"/>
    <property type="project" value="TreeGrafter"/>
</dbReference>
<dbReference type="InterPro" id="IPR017927">
    <property type="entry name" value="FAD-bd_FR_type"/>
</dbReference>
<accession>A0A448YQ03</accession>
<feature type="transmembrane region" description="Helical" evidence="17">
    <location>
        <begin position="240"/>
        <end position="258"/>
    </location>
</feature>
<evidence type="ECO:0000256" key="10">
    <source>
        <dbReference type="ARBA" id="ARBA00022989"/>
    </source>
</evidence>
<feature type="transmembrane region" description="Helical" evidence="17">
    <location>
        <begin position="380"/>
        <end position="398"/>
    </location>
</feature>
<dbReference type="AlphaFoldDB" id="A0A448YQ03"/>
<feature type="transmembrane region" description="Helical" evidence="17">
    <location>
        <begin position="350"/>
        <end position="368"/>
    </location>
</feature>
<dbReference type="InParanoid" id="A0A448YQ03"/>
<keyword evidence="4" id="KW-0813">Transport</keyword>
<keyword evidence="21" id="KW-1185">Reference proteome</keyword>
<dbReference type="GO" id="GO:0015677">
    <property type="term" value="P:copper ion import"/>
    <property type="evidence" value="ECO:0007669"/>
    <property type="project" value="TreeGrafter"/>
</dbReference>
<evidence type="ECO:0000256" key="15">
    <source>
        <dbReference type="ARBA" id="ARBA00048483"/>
    </source>
</evidence>
<proteinExistence type="inferred from homology"/>
<dbReference type="Pfam" id="PF01794">
    <property type="entry name" value="Ferric_reduct"/>
    <property type="match status" value="1"/>
</dbReference>
<organism evidence="20 21">
    <name type="scientific">Brettanomyces naardenensis</name>
    <name type="common">Yeast</name>
    <dbReference type="NCBI Taxonomy" id="13370"/>
    <lineage>
        <taxon>Eukaryota</taxon>
        <taxon>Fungi</taxon>
        <taxon>Dikarya</taxon>
        <taxon>Ascomycota</taxon>
        <taxon>Saccharomycotina</taxon>
        <taxon>Pichiomycetes</taxon>
        <taxon>Pichiales</taxon>
        <taxon>Pichiaceae</taxon>
        <taxon>Brettanomyces</taxon>
    </lineage>
</organism>
<dbReference type="Gene3D" id="3.40.50.80">
    <property type="entry name" value="Nucleotide-binding domain of ferredoxin-NADP reductase (FNR) module"/>
    <property type="match status" value="1"/>
</dbReference>
<keyword evidence="5" id="KW-1003">Cell membrane</keyword>
<dbReference type="GO" id="GO:0006826">
    <property type="term" value="P:iron ion transport"/>
    <property type="evidence" value="ECO:0007669"/>
    <property type="project" value="TreeGrafter"/>
</dbReference>
<evidence type="ECO:0000256" key="13">
    <source>
        <dbReference type="ARBA" id="ARBA00023136"/>
    </source>
</evidence>
<dbReference type="InterPro" id="IPR051410">
    <property type="entry name" value="Ferric/Cupric_Reductase"/>
</dbReference>
<comment type="subcellular location">
    <subcellularLocation>
        <location evidence="1">Cell membrane</location>
        <topology evidence="1">Multi-pass membrane protein</topology>
    </subcellularLocation>
</comment>
<dbReference type="Proteomes" id="UP000290900">
    <property type="component" value="Unassembled WGS sequence"/>
</dbReference>
<dbReference type="PANTHER" id="PTHR32361">
    <property type="entry name" value="FERRIC/CUPRIC REDUCTASE TRANSMEMBRANE COMPONENT"/>
    <property type="match status" value="1"/>
</dbReference>
<dbReference type="SUPFAM" id="SSF63380">
    <property type="entry name" value="Riboflavin synthase domain-like"/>
    <property type="match status" value="1"/>
</dbReference>
<evidence type="ECO:0000256" key="14">
    <source>
        <dbReference type="ARBA" id="ARBA00023180"/>
    </source>
</evidence>
<evidence type="ECO:0000256" key="4">
    <source>
        <dbReference type="ARBA" id="ARBA00022448"/>
    </source>
</evidence>
<dbReference type="GO" id="GO:0005886">
    <property type="term" value="C:plasma membrane"/>
    <property type="evidence" value="ECO:0007669"/>
    <property type="project" value="UniProtKB-SubCell"/>
</dbReference>
<protein>
    <recommendedName>
        <fullName evidence="3">ferric-chelate reductase (NADPH)</fullName>
        <ecNumber evidence="3">1.16.1.9</ecNumber>
    </recommendedName>
</protein>
<comment type="catalytic activity">
    <reaction evidence="15">
        <text>2 a Fe(II)-siderophore + NADP(+) + H(+) = 2 a Fe(III)-siderophore + NADPH</text>
        <dbReference type="Rhea" id="RHEA:28795"/>
        <dbReference type="Rhea" id="RHEA-COMP:11342"/>
        <dbReference type="Rhea" id="RHEA-COMP:11344"/>
        <dbReference type="ChEBI" id="CHEBI:15378"/>
        <dbReference type="ChEBI" id="CHEBI:29033"/>
        <dbReference type="ChEBI" id="CHEBI:29034"/>
        <dbReference type="ChEBI" id="CHEBI:57783"/>
        <dbReference type="ChEBI" id="CHEBI:58349"/>
        <dbReference type="EC" id="1.16.1.9"/>
    </reaction>
</comment>
<dbReference type="SFLD" id="SFLDG01168">
    <property type="entry name" value="Ferric_reductase_subgroup_(FRE"/>
    <property type="match status" value="1"/>
</dbReference>
<reference evidence="20 21" key="1">
    <citation type="submission" date="2018-12" db="EMBL/GenBank/DDBJ databases">
        <authorList>
            <person name="Tiukova I."/>
            <person name="Dainat J."/>
        </authorList>
    </citation>
    <scope>NUCLEOTIDE SEQUENCE [LARGE SCALE GENOMIC DNA]</scope>
</reference>
<name>A0A448YQ03_BRENA</name>
<dbReference type="Pfam" id="PF08022">
    <property type="entry name" value="FAD_binding_8"/>
    <property type="match status" value="1"/>
</dbReference>
<feature type="signal peptide" evidence="18">
    <location>
        <begin position="1"/>
        <end position="16"/>
    </location>
</feature>
<dbReference type="SFLD" id="SFLDS00052">
    <property type="entry name" value="Ferric_Reductase_Domain"/>
    <property type="match status" value="1"/>
</dbReference>
<evidence type="ECO:0000313" key="21">
    <source>
        <dbReference type="Proteomes" id="UP000290900"/>
    </source>
</evidence>
<keyword evidence="14" id="KW-0325">Glycoprotein</keyword>
<dbReference type="InterPro" id="IPR013121">
    <property type="entry name" value="Fe_red_NAD-bd_6"/>
</dbReference>
<evidence type="ECO:0000256" key="5">
    <source>
        <dbReference type="ARBA" id="ARBA00022475"/>
    </source>
</evidence>
<evidence type="ECO:0000256" key="12">
    <source>
        <dbReference type="ARBA" id="ARBA00023065"/>
    </source>
</evidence>
<feature type="transmembrane region" description="Helical" evidence="17">
    <location>
        <begin position="320"/>
        <end position="338"/>
    </location>
</feature>
<evidence type="ECO:0000256" key="17">
    <source>
        <dbReference type="SAM" id="Phobius"/>
    </source>
</evidence>
<dbReference type="InterPro" id="IPR013112">
    <property type="entry name" value="FAD-bd_8"/>
</dbReference>
<evidence type="ECO:0000256" key="6">
    <source>
        <dbReference type="ARBA" id="ARBA00022630"/>
    </source>
</evidence>
<dbReference type="OrthoDB" id="167398at2759"/>
<evidence type="ECO:0000256" key="1">
    <source>
        <dbReference type="ARBA" id="ARBA00004651"/>
    </source>
</evidence>
<sequence length="703" mass="79610">MFSLLPLFLFGGSVLATSEWKTVKNYNTGSSQFWACDSVVTTALTYDYVPLGEGEYSAYYDAMCGYSPCVGSMMLCCNQLSDSDSHKMDQVYHIAAQTCSEYSSYQYDWTYYRDQFENATKNFLDPSDIKNISLPIYAPTYANMTLAEETYVAYNAFYKNLDDATYYGIGVFVYFAVLFVIASVFNLLTRIGVVQKFCNPFVNKLRSYLTIPSLCPKGKNAQPVGWKYFSSMLPNRQESLVGLGLTIMQIVFYCIPYHQNELPALFVTAQKGWTRLIADRAGIMAFGKVPLVILLAGRNNLLCFCTGIKYSSFIQYHKMVARWLFVDALIHGVGYTITEQGEYTLDLEDLYFVCGITALVIVGVMLLCSMNVFRRHTYEIFLYTHIILAVALIVMCWYHCNTLGWCEWIIAASAVWFTDRLVRVIRMSTFGFRNSQIEMMSNETFKVTVDKPSHFHSTPGQFGYVYFSDSLLFFQNHPFTLVSGKDHVTLYIKAKRGITAKIMRQLKANGGKLTKRVCIEGPYGESSPIQRYDNTLLIAGGAGIPGMADYAIQFAESKTNIKFIWFQRKVGEPEIYIRDFLPKLKDTNVDIDMYLTQEGKQHSEEIYEAISQYADGFGSDDAGSSSSASDKNEVSEHSEKIKVKYGRPDMKSLVREEMSDIEGSVAIVSCGPAKMEDDLNAAVAEEVERSKSRIDLFDEMQIW</sequence>
<dbReference type="CDD" id="cd06186">
    <property type="entry name" value="NOX_Duox_like_FAD_NADP"/>
    <property type="match status" value="1"/>
</dbReference>
<dbReference type="InterPro" id="IPR013130">
    <property type="entry name" value="Fe3_Rdtase_TM_dom"/>
</dbReference>
<dbReference type="Pfam" id="PF08030">
    <property type="entry name" value="NAD_binding_6"/>
    <property type="match status" value="1"/>
</dbReference>
<dbReference type="InterPro" id="IPR039261">
    <property type="entry name" value="FNR_nucleotide-bd"/>
</dbReference>
<comment type="similarity">
    <text evidence="2">Belongs to the ferric reductase (FRE) family.</text>
</comment>
<feature type="region of interest" description="Disordered" evidence="16">
    <location>
        <begin position="618"/>
        <end position="641"/>
    </location>
</feature>
<keyword evidence="9" id="KW-0249">Electron transport</keyword>
<evidence type="ECO:0000256" key="7">
    <source>
        <dbReference type="ARBA" id="ARBA00022692"/>
    </source>
</evidence>
<evidence type="ECO:0000256" key="18">
    <source>
        <dbReference type="SAM" id="SignalP"/>
    </source>
</evidence>
<dbReference type="SUPFAM" id="SSF52343">
    <property type="entry name" value="Ferredoxin reductase-like, C-terminal NADP-linked domain"/>
    <property type="match status" value="1"/>
</dbReference>
<dbReference type="STRING" id="13370.A0A448YQ03"/>
<keyword evidence="8" id="KW-0274">FAD</keyword>
<evidence type="ECO:0000256" key="8">
    <source>
        <dbReference type="ARBA" id="ARBA00022827"/>
    </source>
</evidence>
<feature type="transmembrane region" description="Helical" evidence="17">
    <location>
        <begin position="166"/>
        <end position="188"/>
    </location>
</feature>
<feature type="compositionally biased region" description="Low complexity" evidence="16">
    <location>
        <begin position="618"/>
        <end position="629"/>
    </location>
</feature>
<keyword evidence="6" id="KW-0285">Flavoprotein</keyword>
<keyword evidence="10 17" id="KW-1133">Transmembrane helix</keyword>
<dbReference type="EC" id="1.16.1.9" evidence="3"/>